<evidence type="ECO:0000313" key="4">
    <source>
        <dbReference type="Proteomes" id="UP000264589"/>
    </source>
</evidence>
<dbReference type="InterPro" id="IPR026026">
    <property type="entry name" value="HIT_Hint"/>
</dbReference>
<protein>
    <submittedName>
        <fullName evidence="3">HIT domain-containing protein</fullName>
    </submittedName>
</protein>
<comment type="caution">
    <text evidence="3">The sequence shown here is derived from an EMBL/GenBank/DDBJ whole genome shotgun (WGS) entry which is preliminary data.</text>
</comment>
<gene>
    <name evidence="3" type="ORF">DX908_03640</name>
</gene>
<dbReference type="RefSeq" id="WP_116391090.1">
    <property type="nucleotide sequence ID" value="NZ_QUQO01000001.1"/>
</dbReference>
<dbReference type="OrthoDB" id="9799145at2"/>
<name>A0A371RG69_9PROT</name>
<proteinExistence type="predicted"/>
<dbReference type="AlphaFoldDB" id="A0A371RG69"/>
<dbReference type="Proteomes" id="UP000264589">
    <property type="component" value="Unassembled WGS sequence"/>
</dbReference>
<dbReference type="InterPro" id="IPR011146">
    <property type="entry name" value="HIT-like"/>
</dbReference>
<comment type="caution">
    <text evidence="1">Lacks conserved residue(s) required for the propagation of feature annotation.</text>
</comment>
<dbReference type="GO" id="GO:0003824">
    <property type="term" value="F:catalytic activity"/>
    <property type="evidence" value="ECO:0007669"/>
    <property type="project" value="InterPro"/>
</dbReference>
<dbReference type="PROSITE" id="PS51084">
    <property type="entry name" value="HIT_2"/>
    <property type="match status" value="1"/>
</dbReference>
<reference evidence="3 4" key="1">
    <citation type="submission" date="2018-08" db="EMBL/GenBank/DDBJ databases">
        <title>Parvularcula sp. SM1705, isolated from surface water of the South Sea China.</title>
        <authorList>
            <person name="Sun L."/>
        </authorList>
    </citation>
    <scope>NUCLEOTIDE SEQUENCE [LARGE SCALE GENOMIC DNA]</scope>
    <source>
        <strain evidence="3 4">SM1705</strain>
    </source>
</reference>
<organism evidence="3 4">
    <name type="scientific">Parvularcula marina</name>
    <dbReference type="NCBI Taxonomy" id="2292771"/>
    <lineage>
        <taxon>Bacteria</taxon>
        <taxon>Pseudomonadati</taxon>
        <taxon>Pseudomonadota</taxon>
        <taxon>Alphaproteobacteria</taxon>
        <taxon>Parvularculales</taxon>
        <taxon>Parvularculaceae</taxon>
        <taxon>Parvularcula</taxon>
    </lineage>
</organism>
<dbReference type="PIRSF" id="PIRSF000714">
    <property type="entry name" value="HIT"/>
    <property type="match status" value="1"/>
</dbReference>
<dbReference type="Gene3D" id="3.30.428.10">
    <property type="entry name" value="HIT-like"/>
    <property type="match status" value="1"/>
</dbReference>
<feature type="domain" description="HIT" evidence="2">
    <location>
        <begin position="39"/>
        <end position="108"/>
    </location>
</feature>
<dbReference type="SUPFAM" id="SSF54197">
    <property type="entry name" value="HIT-like"/>
    <property type="match status" value="1"/>
</dbReference>
<dbReference type="InParanoid" id="A0A371RG69"/>
<dbReference type="InterPro" id="IPR036265">
    <property type="entry name" value="HIT-like_sf"/>
</dbReference>
<dbReference type="EMBL" id="QUQO01000001">
    <property type="protein sequence ID" value="RFB04457.1"/>
    <property type="molecule type" value="Genomic_DNA"/>
</dbReference>
<sequence length="140" mass="15328">MTDLSDWQLDARLAAEAKSAAELELCRILLRDEHRFPWVVLVPRRANLSESFDLNDPDRALLWGEVDAVAAALKAVTGAAKINIAAFGNMVPQLHIHIVARSPEDPAWPGSAVGWATPEPYSSAPSFWADLLACLNLSER</sequence>
<keyword evidence="4" id="KW-1185">Reference proteome</keyword>
<dbReference type="Pfam" id="PF01230">
    <property type="entry name" value="HIT"/>
    <property type="match status" value="1"/>
</dbReference>
<evidence type="ECO:0000256" key="1">
    <source>
        <dbReference type="PROSITE-ProRule" id="PRU00464"/>
    </source>
</evidence>
<accession>A0A371RG69</accession>
<evidence type="ECO:0000259" key="2">
    <source>
        <dbReference type="PROSITE" id="PS51084"/>
    </source>
</evidence>
<evidence type="ECO:0000313" key="3">
    <source>
        <dbReference type="EMBL" id="RFB04457.1"/>
    </source>
</evidence>